<feature type="non-terminal residue" evidence="3">
    <location>
        <position position="984"/>
    </location>
</feature>
<organism evidence="3 4">
    <name type="scientific">Puccinia striiformis</name>
    <dbReference type="NCBI Taxonomy" id="27350"/>
    <lineage>
        <taxon>Eukaryota</taxon>
        <taxon>Fungi</taxon>
        <taxon>Dikarya</taxon>
        <taxon>Basidiomycota</taxon>
        <taxon>Pucciniomycotina</taxon>
        <taxon>Pucciniomycetes</taxon>
        <taxon>Pucciniales</taxon>
        <taxon>Pucciniaceae</taxon>
        <taxon>Puccinia</taxon>
    </lineage>
</organism>
<evidence type="ECO:0000313" key="3">
    <source>
        <dbReference type="EMBL" id="POW12885.1"/>
    </source>
</evidence>
<sequence>MHPRFFGLLLLFKCEVSSQGDAMMYRKTEPNPSPFEVNWTSDGDSTPLMNEKAGWQELHRPESTEPQNVPKLLPLFPTSPRGDTKNIEIQGHATKRLRLTDTSEGYNQGPRAHLNHRKQGGLSYSRHAATQPVGASQNPTDSHQPLLEQDVRMISATRGVYLESHVDLFEKLGLVKSGPGLETPSFSHSNSSPMQPFKKVASSSGSTTIKEAESRESLLTISWLQWRANEEVSQYYPSLILDWTPPAASLKVACATELMIQEFLDAISTFSSQNQIKNMHDSHKILVPFVYKLMTKQLTPYNWSRVLLVWRLLWHYSQEITPNPDQEEHQILIIFLWISDFITESTIPQLFMTPQAISYVPSSPEQRFSKILSNGAIKLPKLSHRQERDLYSISQILNAECTRGNKKLSSLAQNNSKGQILDCLYRRTQLIYPEILTKLGSDTEQFAKIKSSSSWQALKGQYHVKCWKLGNYRLNYPAPINYMSKYPALIDIRIDQIDTAFDLKQIRHVPPLNQLLQHESPHNPEFISPQILSIDAILCKVSSQGDAMMYRKTEPNPSPFEVNWTSDGDSTPLINEKAGWQELHRPESMEPQNVPELLPLFPTSPRGDTKNMEIQGHATKRLRLTDTSKGYIQGPGAHLDHRKQGGLSYSRHGATQLVGGSQNPIDTAGLTDSHQPLVDGRMVSATRGVYSKSHLDLFERLGLAGKGPGLDKPSFSHSNSSPMQPGKFKHKHNYKRGESRESLLTASWLQWRRNEEVSQYYPSLILDWTPPAASLKACATEFMIREFLDAIYTFPLRKQVEKMHNSHKILFPFITPDPDQEVHQILKVFLWISDFITESTIPQLFLTTQAISHLPTTPAAKVLKILSNGTRKLPNLTKLQDHGLYLISRILNAECIQGNKELNLLAQHNSKEQILDCLYRKTQLIYSEILSKGSEAEQFEKIKSSGLWQALKLEYDVKCWQYGNYGLTYPAPINYMAKYPPSID</sequence>
<feature type="region of interest" description="Disordered" evidence="1">
    <location>
        <begin position="714"/>
        <end position="735"/>
    </location>
</feature>
<dbReference type="AlphaFoldDB" id="A0A2S4VTN5"/>
<comment type="caution">
    <text evidence="3">The sequence shown here is derived from an EMBL/GenBank/DDBJ whole genome shotgun (WGS) entry which is preliminary data.</text>
</comment>
<keyword evidence="4" id="KW-1185">Reference proteome</keyword>
<accession>A0A2S4VTN5</accession>
<feature type="signal peptide" evidence="2">
    <location>
        <begin position="1"/>
        <end position="18"/>
    </location>
</feature>
<name>A0A2S4VTN5_9BASI</name>
<keyword evidence="2" id="KW-0732">Signal</keyword>
<evidence type="ECO:0000313" key="4">
    <source>
        <dbReference type="Proteomes" id="UP000239156"/>
    </source>
</evidence>
<feature type="region of interest" description="Disordered" evidence="1">
    <location>
        <begin position="103"/>
        <end position="123"/>
    </location>
</feature>
<dbReference type="Proteomes" id="UP000239156">
    <property type="component" value="Unassembled WGS sequence"/>
</dbReference>
<gene>
    <name evidence="3" type="ORF">PSTT_04148</name>
</gene>
<feature type="region of interest" description="Disordered" evidence="1">
    <location>
        <begin position="59"/>
        <end position="86"/>
    </location>
</feature>
<dbReference type="VEuPathDB" id="FungiDB:PSHT_11851"/>
<proteinExistence type="predicted"/>
<evidence type="ECO:0000256" key="2">
    <source>
        <dbReference type="SAM" id="SignalP"/>
    </source>
</evidence>
<feature type="chain" id="PRO_5015472227" evidence="2">
    <location>
        <begin position="19"/>
        <end position="984"/>
    </location>
</feature>
<evidence type="ECO:0000256" key="1">
    <source>
        <dbReference type="SAM" id="MobiDB-lite"/>
    </source>
</evidence>
<reference evidence="3" key="1">
    <citation type="submission" date="2017-12" db="EMBL/GenBank/DDBJ databases">
        <title>Gene loss provides genomic basis for host adaptation in cereal stripe rust fungi.</title>
        <authorList>
            <person name="Xia C."/>
        </authorList>
    </citation>
    <scope>NUCLEOTIDE SEQUENCE [LARGE SCALE GENOMIC DNA]</scope>
    <source>
        <strain evidence="3">93-210</strain>
    </source>
</reference>
<dbReference type="VEuPathDB" id="FungiDB:PSTT_04148"/>
<dbReference type="EMBL" id="PKSL01000028">
    <property type="protein sequence ID" value="POW12885.1"/>
    <property type="molecule type" value="Genomic_DNA"/>
</dbReference>
<protein>
    <submittedName>
        <fullName evidence="3">Uncharacterized protein</fullName>
    </submittedName>
</protein>